<accession>A0ACB9P3I7</accession>
<organism evidence="1 2">
    <name type="scientific">Bauhinia variegata</name>
    <name type="common">Purple orchid tree</name>
    <name type="synonym">Phanera variegata</name>
    <dbReference type="NCBI Taxonomy" id="167791"/>
    <lineage>
        <taxon>Eukaryota</taxon>
        <taxon>Viridiplantae</taxon>
        <taxon>Streptophyta</taxon>
        <taxon>Embryophyta</taxon>
        <taxon>Tracheophyta</taxon>
        <taxon>Spermatophyta</taxon>
        <taxon>Magnoliopsida</taxon>
        <taxon>eudicotyledons</taxon>
        <taxon>Gunneridae</taxon>
        <taxon>Pentapetalae</taxon>
        <taxon>rosids</taxon>
        <taxon>fabids</taxon>
        <taxon>Fabales</taxon>
        <taxon>Fabaceae</taxon>
        <taxon>Cercidoideae</taxon>
        <taxon>Cercideae</taxon>
        <taxon>Bauhiniinae</taxon>
        <taxon>Bauhinia</taxon>
    </lineage>
</organism>
<dbReference type="EMBL" id="CM039430">
    <property type="protein sequence ID" value="KAI4343469.1"/>
    <property type="molecule type" value="Genomic_DNA"/>
</dbReference>
<sequence>MSGTAYGTDVNFTSGGLLSSTAYEEGDLLPHLDQDDSNPDIIKDEFDGGFSSLDAMLQWAIGHSDPAKLKETAEVQQRLSPSELKRRQAEIKELMEKVKMPSDAELMKIAINDLNNSSISLEDRHRALQELLELVEPIDNANDLGKLGGLLAIKQELYNSDPDIRTIAAWILGKASQNNPVVQQQVLELGVLSKLMKMVKSNFVEEATKALYVVSALIGNNLASQELFYAEAGDLMIQDILRNASIDIRLQRKALLLLTDLAECQLENVDKAEQPFFSNQNLLKSVVDLTASIDLDLKEKALVAIKRLLELKTTEALVFKEFCALGDALNRMRQFLDDLMVDEYQRDHAMDVESLRKEVEYIFHRKLASADMS</sequence>
<proteinExistence type="predicted"/>
<dbReference type="Proteomes" id="UP000828941">
    <property type="component" value="Chromosome 5"/>
</dbReference>
<keyword evidence="2" id="KW-1185">Reference proteome</keyword>
<evidence type="ECO:0000313" key="1">
    <source>
        <dbReference type="EMBL" id="KAI4343469.1"/>
    </source>
</evidence>
<gene>
    <name evidence="1" type="ORF">L6164_010813</name>
</gene>
<comment type="caution">
    <text evidence="1">The sequence shown here is derived from an EMBL/GenBank/DDBJ whole genome shotgun (WGS) entry which is preliminary data.</text>
</comment>
<protein>
    <submittedName>
        <fullName evidence="1">Uncharacterized protein</fullName>
    </submittedName>
</protein>
<reference evidence="1 2" key="1">
    <citation type="journal article" date="2022" name="DNA Res.">
        <title>Chromosomal-level genome assembly of the orchid tree Bauhinia variegata (Leguminosae; Cercidoideae) supports the allotetraploid origin hypothesis of Bauhinia.</title>
        <authorList>
            <person name="Zhong Y."/>
            <person name="Chen Y."/>
            <person name="Zheng D."/>
            <person name="Pang J."/>
            <person name="Liu Y."/>
            <person name="Luo S."/>
            <person name="Meng S."/>
            <person name="Qian L."/>
            <person name="Wei D."/>
            <person name="Dai S."/>
            <person name="Zhou R."/>
        </authorList>
    </citation>
    <scope>NUCLEOTIDE SEQUENCE [LARGE SCALE GENOMIC DNA]</scope>
    <source>
        <strain evidence="1">BV-YZ2020</strain>
    </source>
</reference>
<evidence type="ECO:0000313" key="2">
    <source>
        <dbReference type="Proteomes" id="UP000828941"/>
    </source>
</evidence>
<name>A0ACB9P3I7_BAUVA</name>